<evidence type="ECO:0008006" key="3">
    <source>
        <dbReference type="Google" id="ProtNLM"/>
    </source>
</evidence>
<keyword evidence="2" id="KW-1185">Reference proteome</keyword>
<sequence length="551" mass="60079">MSKSSLPGDPKSAVPPSLLQADHLKRLGLAAAEELRKTVRSNLTDLFAAFVQRLPADFTEMAFAASDLQAQHAFGELAMLVAEKGAGWLESYVQRVDAAITGGEVARREVPGQPQNSEASAASANAELRAESLHRRTVGELDARVDRLRLMLYIPIYTRALAPASLVRTLQETATEIGWPAGQRQVLFQRFDEAVVPQLGSMYDSLIASIKVISTAATRATQEGPAPVTAPAVAPPPPPPVSVPSVTPPVMRREPAPPPQVDQSTVSMLQNFAGKAVDGTYNDGSLAADLLSLTGPHVLPGVADDQRWVPLQRMSLAGRFINEAIADALVPEELRAQHESVRFPVVKSALADSTLFTAATHPINSLVNDLMLKSASARLTGNAEARRAVERLQQVLVQFDLSPEFVREAMLTQAPIDEAQIQRFFEWKKEEAEARRQAIINEVRRLVMRQVEMATFGRNVPEPAMKFLTSAWGPLLMKRLANHGADHEQWKEGLRLMEELIDEVDQPFPDQDTEPWDRLMKTLAEGLASVGMAAERVAASIAGLQAARPAH</sequence>
<dbReference type="AlphaFoldDB" id="A0A2S5TB15"/>
<accession>A0A2S5TB15</accession>
<dbReference type="InterPro" id="IPR012434">
    <property type="entry name" value="DUF1631"/>
</dbReference>
<proteinExistence type="predicted"/>
<dbReference type="Proteomes" id="UP000238220">
    <property type="component" value="Unassembled WGS sequence"/>
</dbReference>
<dbReference type="Pfam" id="PF07793">
    <property type="entry name" value="DUF1631"/>
    <property type="match status" value="2"/>
</dbReference>
<reference evidence="1 2" key="1">
    <citation type="submission" date="2018-02" db="EMBL/GenBank/DDBJ databases">
        <title>Genome sequencing of Solimonas sp. HR-BB.</title>
        <authorList>
            <person name="Lee Y."/>
            <person name="Jeon C.O."/>
        </authorList>
    </citation>
    <scope>NUCLEOTIDE SEQUENCE [LARGE SCALE GENOMIC DNA]</scope>
    <source>
        <strain evidence="1 2">HR-BB</strain>
    </source>
</reference>
<dbReference type="RefSeq" id="WP_104232154.1">
    <property type="nucleotide sequence ID" value="NZ_PSNW01000015.1"/>
</dbReference>
<comment type="caution">
    <text evidence="1">The sequence shown here is derived from an EMBL/GenBank/DDBJ whole genome shotgun (WGS) entry which is preliminary data.</text>
</comment>
<gene>
    <name evidence="1" type="ORF">C3942_20100</name>
</gene>
<evidence type="ECO:0000313" key="1">
    <source>
        <dbReference type="EMBL" id="PPE72194.1"/>
    </source>
</evidence>
<organism evidence="1 2">
    <name type="scientific">Solimonas fluminis</name>
    <dbReference type="NCBI Taxonomy" id="2086571"/>
    <lineage>
        <taxon>Bacteria</taxon>
        <taxon>Pseudomonadati</taxon>
        <taxon>Pseudomonadota</taxon>
        <taxon>Gammaproteobacteria</taxon>
        <taxon>Nevskiales</taxon>
        <taxon>Nevskiaceae</taxon>
        <taxon>Solimonas</taxon>
    </lineage>
</organism>
<protein>
    <recommendedName>
        <fullName evidence="3">DUF1631 domain-containing protein</fullName>
    </recommendedName>
</protein>
<name>A0A2S5TB15_9GAMM</name>
<dbReference type="OrthoDB" id="6188167at2"/>
<dbReference type="EMBL" id="PSNW01000015">
    <property type="protein sequence ID" value="PPE72194.1"/>
    <property type="molecule type" value="Genomic_DNA"/>
</dbReference>
<evidence type="ECO:0000313" key="2">
    <source>
        <dbReference type="Proteomes" id="UP000238220"/>
    </source>
</evidence>